<keyword evidence="5 7" id="KW-1133">Transmembrane helix</keyword>
<feature type="transmembrane region" description="Helical" evidence="7">
    <location>
        <begin position="210"/>
        <end position="235"/>
    </location>
</feature>
<dbReference type="InterPro" id="IPR035906">
    <property type="entry name" value="MetI-like_sf"/>
</dbReference>
<dbReference type="EMBL" id="CAESAB010000006">
    <property type="protein sequence ID" value="CAB4332210.1"/>
    <property type="molecule type" value="Genomic_DNA"/>
</dbReference>
<organism evidence="9">
    <name type="scientific">freshwater metagenome</name>
    <dbReference type="NCBI Taxonomy" id="449393"/>
    <lineage>
        <taxon>unclassified sequences</taxon>
        <taxon>metagenomes</taxon>
        <taxon>ecological metagenomes</taxon>
    </lineage>
</organism>
<evidence type="ECO:0000256" key="6">
    <source>
        <dbReference type="ARBA" id="ARBA00023136"/>
    </source>
</evidence>
<keyword evidence="4 7" id="KW-0812">Transmembrane</keyword>
<accession>A0A6J5YW86</accession>
<dbReference type="AlphaFoldDB" id="A0A6J5YW86"/>
<keyword evidence="2" id="KW-0813">Transport</keyword>
<name>A0A6J5YW86_9ZZZZ</name>
<evidence type="ECO:0000256" key="5">
    <source>
        <dbReference type="ARBA" id="ARBA00022989"/>
    </source>
</evidence>
<dbReference type="Gene3D" id="1.10.3720.10">
    <property type="entry name" value="MetI-like"/>
    <property type="match status" value="1"/>
</dbReference>
<feature type="transmembrane region" description="Helical" evidence="7">
    <location>
        <begin position="73"/>
        <end position="102"/>
    </location>
</feature>
<evidence type="ECO:0000256" key="4">
    <source>
        <dbReference type="ARBA" id="ARBA00022692"/>
    </source>
</evidence>
<proteinExistence type="predicted"/>
<evidence type="ECO:0000259" key="8">
    <source>
        <dbReference type="PROSITE" id="PS50928"/>
    </source>
</evidence>
<dbReference type="CDD" id="cd06261">
    <property type="entry name" value="TM_PBP2"/>
    <property type="match status" value="1"/>
</dbReference>
<feature type="transmembrane region" description="Helical" evidence="7">
    <location>
        <begin position="114"/>
        <end position="135"/>
    </location>
</feature>
<feature type="transmembrane region" description="Helical" evidence="7">
    <location>
        <begin position="270"/>
        <end position="294"/>
    </location>
</feature>
<keyword evidence="3" id="KW-1003">Cell membrane</keyword>
<dbReference type="GO" id="GO:0005886">
    <property type="term" value="C:plasma membrane"/>
    <property type="evidence" value="ECO:0007669"/>
    <property type="project" value="UniProtKB-SubCell"/>
</dbReference>
<keyword evidence="6 7" id="KW-0472">Membrane</keyword>
<evidence type="ECO:0000256" key="3">
    <source>
        <dbReference type="ARBA" id="ARBA00022475"/>
    </source>
</evidence>
<dbReference type="SUPFAM" id="SSF161098">
    <property type="entry name" value="MetI-like"/>
    <property type="match status" value="1"/>
</dbReference>
<sequence length="303" mass="33676">MQKIKQRSPKQFSRKYAHWVLLAPSLLFLAMVMGYPLLRGLQLSFTETNSLTPTMSKGVGFKNYQNLFQSPGFVASLVVTIKYAVSSVVGALGLGLATALLMNRTAKGKYFIRAAITLPWAAPPIAVALIFTWMFNPQYGVINAGLHALKIVPKETHWLDSPTLALPSLVFVTVWMTFPLTSLILLAALQSVSKELYEAAKIDGAGTFNLFRYVTFPFMKPTIYVMTLLLSIWALRRFDLIWVLTQGGPVDSTTTMVVRLFRESFEFGNLGYGATIGTVGFVLSVLCTVFYFLAARRVEESTR</sequence>
<dbReference type="Pfam" id="PF00528">
    <property type="entry name" value="BPD_transp_1"/>
    <property type="match status" value="1"/>
</dbReference>
<protein>
    <submittedName>
        <fullName evidence="9">Unannotated protein</fullName>
    </submittedName>
</protein>
<dbReference type="PROSITE" id="PS50928">
    <property type="entry name" value="ABC_TM1"/>
    <property type="match status" value="1"/>
</dbReference>
<feature type="domain" description="ABC transmembrane type-1" evidence="8">
    <location>
        <begin position="77"/>
        <end position="294"/>
    </location>
</feature>
<comment type="subcellular location">
    <subcellularLocation>
        <location evidence="1">Cell membrane</location>
        <topology evidence="1">Multi-pass membrane protein</topology>
    </subcellularLocation>
</comment>
<reference evidence="9" key="1">
    <citation type="submission" date="2020-05" db="EMBL/GenBank/DDBJ databases">
        <authorList>
            <person name="Chiriac C."/>
            <person name="Salcher M."/>
            <person name="Ghai R."/>
            <person name="Kavagutti S V."/>
        </authorList>
    </citation>
    <scope>NUCLEOTIDE SEQUENCE</scope>
</reference>
<dbReference type="InterPro" id="IPR000515">
    <property type="entry name" value="MetI-like"/>
</dbReference>
<feature type="transmembrane region" description="Helical" evidence="7">
    <location>
        <begin position="164"/>
        <end position="189"/>
    </location>
</feature>
<evidence type="ECO:0000256" key="2">
    <source>
        <dbReference type="ARBA" id="ARBA00022448"/>
    </source>
</evidence>
<evidence type="ECO:0000256" key="7">
    <source>
        <dbReference type="SAM" id="Phobius"/>
    </source>
</evidence>
<dbReference type="GO" id="GO:0055085">
    <property type="term" value="P:transmembrane transport"/>
    <property type="evidence" value="ECO:0007669"/>
    <property type="project" value="InterPro"/>
</dbReference>
<dbReference type="PANTHER" id="PTHR43005:SF1">
    <property type="entry name" value="SPERMIDINE_PUTRESCINE TRANSPORT SYSTEM PERMEASE PROTEIN"/>
    <property type="match status" value="1"/>
</dbReference>
<dbReference type="PANTHER" id="PTHR43005">
    <property type="entry name" value="BLR7065 PROTEIN"/>
    <property type="match status" value="1"/>
</dbReference>
<evidence type="ECO:0000313" key="9">
    <source>
        <dbReference type="EMBL" id="CAB4332210.1"/>
    </source>
</evidence>
<feature type="transmembrane region" description="Helical" evidence="7">
    <location>
        <begin position="16"/>
        <end position="38"/>
    </location>
</feature>
<evidence type="ECO:0000256" key="1">
    <source>
        <dbReference type="ARBA" id="ARBA00004651"/>
    </source>
</evidence>
<gene>
    <name evidence="9" type="ORF">UFOPK3820_00277</name>
</gene>